<dbReference type="AlphaFoldDB" id="A0A1B1UC65"/>
<accession>A0A1B1UC65</accession>
<organism evidence="1 2">
    <name type="scientific">Bradyrhizobium icense</name>
    <dbReference type="NCBI Taxonomy" id="1274631"/>
    <lineage>
        <taxon>Bacteria</taxon>
        <taxon>Pseudomonadati</taxon>
        <taxon>Pseudomonadota</taxon>
        <taxon>Alphaproteobacteria</taxon>
        <taxon>Hyphomicrobiales</taxon>
        <taxon>Nitrobacteraceae</taxon>
        <taxon>Bradyrhizobium</taxon>
    </lineage>
</organism>
<keyword evidence="2" id="KW-1185">Reference proteome</keyword>
<sequence>MSRGFDYIRSEIAFMRIQVSRQRKELLLLQRAEIGTTSAEALLQRMLTKIDTCAPRATA</sequence>
<evidence type="ECO:0000313" key="1">
    <source>
        <dbReference type="EMBL" id="ANW00348.1"/>
    </source>
</evidence>
<dbReference type="Proteomes" id="UP000092839">
    <property type="component" value="Chromosome"/>
</dbReference>
<proteinExistence type="predicted"/>
<name>A0A1B1UC65_9BRAD</name>
<reference evidence="1 2" key="1">
    <citation type="submission" date="2016-07" db="EMBL/GenBank/DDBJ databases">
        <title>Complete genome sequence of Bradyrhizobium icense LMTR 13T, a potential inoculant strain isolated from lima bean (Phaseolus lunatus) in Peru.</title>
        <authorList>
            <person name="Ormeno-Orrillo E."/>
            <person name="Duran D."/>
            <person name="Rogel M.A."/>
            <person name="Rey L."/>
            <person name="Imperial J."/>
            <person name="Ruiz-Argueso T."/>
            <person name="Martinez-Romero E."/>
        </authorList>
    </citation>
    <scope>NUCLEOTIDE SEQUENCE [LARGE SCALE GENOMIC DNA]</scope>
    <source>
        <strain evidence="1 2">LMTR 13</strain>
    </source>
</reference>
<dbReference type="EMBL" id="CP016428">
    <property type="protein sequence ID" value="ANW00348.1"/>
    <property type="molecule type" value="Genomic_DNA"/>
</dbReference>
<dbReference type="KEGG" id="bic:LMTR13_09385"/>
<gene>
    <name evidence="1" type="ORF">LMTR13_09385</name>
</gene>
<evidence type="ECO:0000313" key="2">
    <source>
        <dbReference type="Proteomes" id="UP000092839"/>
    </source>
</evidence>
<protein>
    <submittedName>
        <fullName evidence="1">Uncharacterized protein</fullName>
    </submittedName>
</protein>